<dbReference type="Gene3D" id="3.30.1490.480">
    <property type="entry name" value="Endolytic murein transglycosylase"/>
    <property type="match status" value="1"/>
</dbReference>
<keyword evidence="6 7" id="KW-0961">Cell wall biogenesis/degradation</keyword>
<dbReference type="PANTHER" id="PTHR30518">
    <property type="entry name" value="ENDOLYTIC MUREIN TRANSGLYCOSYLASE"/>
    <property type="match status" value="1"/>
</dbReference>
<dbReference type="STRING" id="1798468.A2110_02025"/>
<keyword evidence="1 7" id="KW-1003">Cell membrane</keyword>
<proteinExistence type="inferred from homology"/>
<protein>
    <recommendedName>
        <fullName evidence="7">Endolytic murein transglycosylase</fullName>
        <ecNumber evidence="7">4.2.2.29</ecNumber>
    </recommendedName>
    <alternativeName>
        <fullName evidence="7">Peptidoglycan lytic transglycosylase</fullName>
    </alternativeName>
    <alternativeName>
        <fullName evidence="7">Peptidoglycan polymerization terminase</fullName>
    </alternativeName>
</protein>
<keyword evidence="3 7" id="KW-1133">Transmembrane helix</keyword>
<evidence type="ECO:0000313" key="9">
    <source>
        <dbReference type="Proteomes" id="UP000176273"/>
    </source>
</evidence>
<evidence type="ECO:0000256" key="6">
    <source>
        <dbReference type="ARBA" id="ARBA00023316"/>
    </source>
</evidence>
<comment type="similarity">
    <text evidence="7">Belongs to the transglycosylase MltG family.</text>
</comment>
<organism evidence="8 9">
    <name type="scientific">Candidatus Jorgensenbacteria bacterium GWA1_54_12</name>
    <dbReference type="NCBI Taxonomy" id="1798468"/>
    <lineage>
        <taxon>Bacteria</taxon>
        <taxon>Candidatus Joergenseniibacteriota</taxon>
    </lineage>
</organism>
<evidence type="ECO:0000256" key="1">
    <source>
        <dbReference type="ARBA" id="ARBA00022475"/>
    </source>
</evidence>
<feature type="site" description="Important for catalytic activity" evidence="7">
    <location>
        <position position="211"/>
    </location>
</feature>
<dbReference type="HAMAP" id="MF_02065">
    <property type="entry name" value="MltG"/>
    <property type="match status" value="1"/>
</dbReference>
<keyword evidence="5 7" id="KW-0456">Lyase</keyword>
<name>A0A1F6BLV4_9BACT</name>
<comment type="function">
    <text evidence="7">Functions as a peptidoglycan terminase that cleaves nascent peptidoglycan strands endolytically to terminate their elongation.</text>
</comment>
<keyword evidence="2 7" id="KW-0812">Transmembrane</keyword>
<dbReference type="NCBIfam" id="TIGR00247">
    <property type="entry name" value="endolytic transglycosylase MltG"/>
    <property type="match status" value="1"/>
</dbReference>
<dbReference type="GO" id="GO:0009252">
    <property type="term" value="P:peptidoglycan biosynthetic process"/>
    <property type="evidence" value="ECO:0007669"/>
    <property type="project" value="UniProtKB-UniRule"/>
</dbReference>
<feature type="transmembrane region" description="Helical" evidence="7">
    <location>
        <begin position="7"/>
        <end position="25"/>
    </location>
</feature>
<dbReference type="EC" id="4.2.2.29" evidence="7"/>
<reference evidence="8 9" key="1">
    <citation type="journal article" date="2016" name="Nat. Commun.">
        <title>Thousands of microbial genomes shed light on interconnected biogeochemical processes in an aquifer system.</title>
        <authorList>
            <person name="Anantharaman K."/>
            <person name="Brown C.T."/>
            <person name="Hug L.A."/>
            <person name="Sharon I."/>
            <person name="Castelle C.J."/>
            <person name="Probst A.J."/>
            <person name="Thomas B.C."/>
            <person name="Singh A."/>
            <person name="Wilkins M.J."/>
            <person name="Karaoz U."/>
            <person name="Brodie E.L."/>
            <person name="Williams K.H."/>
            <person name="Hubbard S.S."/>
            <person name="Banfield J.F."/>
        </authorList>
    </citation>
    <scope>NUCLEOTIDE SEQUENCE [LARGE SCALE GENOMIC DNA]</scope>
</reference>
<comment type="caution">
    <text evidence="8">The sequence shown here is derived from an EMBL/GenBank/DDBJ whole genome shotgun (WGS) entry which is preliminary data.</text>
</comment>
<gene>
    <name evidence="7" type="primary">mltG</name>
    <name evidence="8" type="ORF">A2110_02025</name>
</gene>
<comment type="subcellular location">
    <subcellularLocation>
        <location evidence="7">Cell membrane</location>
        <topology evidence="7">Single-pass membrane protein</topology>
    </subcellularLocation>
</comment>
<comment type="catalytic activity">
    <reaction evidence="7">
        <text>a peptidoglycan chain = a peptidoglycan chain with N-acetyl-1,6-anhydromuramyl-[peptide] at the reducing end + a peptidoglycan chain with N-acetylglucosamine at the non-reducing end.</text>
        <dbReference type="EC" id="4.2.2.29"/>
    </reaction>
</comment>
<dbReference type="Pfam" id="PF02618">
    <property type="entry name" value="YceG"/>
    <property type="match status" value="1"/>
</dbReference>
<dbReference type="AlphaFoldDB" id="A0A1F6BLV4"/>
<dbReference type="GO" id="GO:0005886">
    <property type="term" value="C:plasma membrane"/>
    <property type="evidence" value="ECO:0007669"/>
    <property type="project" value="UniProtKB-SubCell"/>
</dbReference>
<sequence>MARTRFFIGLAAAFLFLMGIGYFFYGLQPVGEGGTSVTVTIERGTSFRDIAAELSQKNLTKSLTIFKVYSLLMGRAHTFKPGTYTLSPAFSVPEIVHLLSSGGTGDIAVVIPEGSTVKDTDKILASAGILKAGTLASLRPSELIDEFPFLDTLPSLEGFLFPDTYRFEPGTTGKDVARAMLQNFVKKAWPIVKDEPEWYGKLILASFVEREVPKLRDRQVIAGIFLKRLDVGMPLQVDATVSFAKCNGAFLECAAVQIGRDDTKTSSPFNTYASRGLTPTPIANPGVEALEAVVTPLATPYWYYLSARATGETIFSQTLEEHNVNRARYL</sequence>
<dbReference type="GO" id="GO:0071555">
    <property type="term" value="P:cell wall organization"/>
    <property type="evidence" value="ECO:0007669"/>
    <property type="project" value="UniProtKB-KW"/>
</dbReference>
<dbReference type="Proteomes" id="UP000176273">
    <property type="component" value="Unassembled WGS sequence"/>
</dbReference>
<evidence type="ECO:0000256" key="7">
    <source>
        <dbReference type="HAMAP-Rule" id="MF_02065"/>
    </source>
</evidence>
<dbReference type="GO" id="GO:0008932">
    <property type="term" value="F:lytic endotransglycosylase activity"/>
    <property type="evidence" value="ECO:0007669"/>
    <property type="project" value="UniProtKB-UniRule"/>
</dbReference>
<keyword evidence="4 7" id="KW-0472">Membrane</keyword>
<dbReference type="EMBL" id="MFKH01000003">
    <property type="protein sequence ID" value="OGG37742.1"/>
    <property type="molecule type" value="Genomic_DNA"/>
</dbReference>
<dbReference type="PANTHER" id="PTHR30518:SF2">
    <property type="entry name" value="ENDOLYTIC MUREIN TRANSGLYCOSYLASE"/>
    <property type="match status" value="1"/>
</dbReference>
<evidence type="ECO:0000256" key="4">
    <source>
        <dbReference type="ARBA" id="ARBA00023136"/>
    </source>
</evidence>
<evidence type="ECO:0000256" key="5">
    <source>
        <dbReference type="ARBA" id="ARBA00023239"/>
    </source>
</evidence>
<evidence type="ECO:0000256" key="2">
    <source>
        <dbReference type="ARBA" id="ARBA00022692"/>
    </source>
</evidence>
<dbReference type="InterPro" id="IPR003770">
    <property type="entry name" value="MLTG-like"/>
</dbReference>
<evidence type="ECO:0000313" key="8">
    <source>
        <dbReference type="EMBL" id="OGG37742.1"/>
    </source>
</evidence>
<accession>A0A1F6BLV4</accession>
<evidence type="ECO:0000256" key="3">
    <source>
        <dbReference type="ARBA" id="ARBA00022989"/>
    </source>
</evidence>